<feature type="coiled-coil region" evidence="1">
    <location>
        <begin position="38"/>
        <end position="65"/>
    </location>
</feature>
<keyword evidence="1" id="KW-0175">Coiled coil</keyword>
<name>A0A3P5XWZ9_9BACL</name>
<gene>
    <name evidence="2" type="ORF">FILTAD_03009</name>
</gene>
<organism evidence="2 3">
    <name type="scientific">Filibacter tadaridae</name>
    <dbReference type="NCBI Taxonomy" id="2483811"/>
    <lineage>
        <taxon>Bacteria</taxon>
        <taxon>Bacillati</taxon>
        <taxon>Bacillota</taxon>
        <taxon>Bacilli</taxon>
        <taxon>Bacillales</taxon>
        <taxon>Caryophanaceae</taxon>
        <taxon>Filibacter</taxon>
    </lineage>
</organism>
<dbReference type="Proteomes" id="UP000270468">
    <property type="component" value="Unassembled WGS sequence"/>
</dbReference>
<proteinExistence type="predicted"/>
<sequence length="75" mass="8264">MNVAELARLLSGKGLCREQIEVCRGVCFQANGQALDQAKHLNIQLKEGKKRAKALEKDFLEKEKALADAATILLL</sequence>
<keyword evidence="3" id="KW-1185">Reference proteome</keyword>
<evidence type="ECO:0000313" key="2">
    <source>
        <dbReference type="EMBL" id="VDC33699.1"/>
    </source>
</evidence>
<protein>
    <submittedName>
        <fullName evidence="2">Uncharacterized protein</fullName>
    </submittedName>
</protein>
<accession>A0A3P5XWZ9</accession>
<evidence type="ECO:0000256" key="1">
    <source>
        <dbReference type="SAM" id="Coils"/>
    </source>
</evidence>
<evidence type="ECO:0000313" key="3">
    <source>
        <dbReference type="Proteomes" id="UP000270468"/>
    </source>
</evidence>
<dbReference type="AlphaFoldDB" id="A0A3P5XWZ9"/>
<dbReference type="EMBL" id="UXAV01000054">
    <property type="protein sequence ID" value="VDC33699.1"/>
    <property type="molecule type" value="Genomic_DNA"/>
</dbReference>
<reference evidence="2 3" key="1">
    <citation type="submission" date="2018-11" db="EMBL/GenBank/DDBJ databases">
        <authorList>
            <person name="Criscuolo A."/>
        </authorList>
    </citation>
    <scope>NUCLEOTIDE SEQUENCE [LARGE SCALE GENOMIC DNA]</scope>
    <source>
        <strain evidence="2">ATB-66</strain>
    </source>
</reference>